<organism evidence="1 2">
    <name type="scientific">Acanthoscelides obtectus</name>
    <name type="common">Bean weevil</name>
    <name type="synonym">Bruchus obtectus</name>
    <dbReference type="NCBI Taxonomy" id="200917"/>
    <lineage>
        <taxon>Eukaryota</taxon>
        <taxon>Metazoa</taxon>
        <taxon>Ecdysozoa</taxon>
        <taxon>Arthropoda</taxon>
        <taxon>Hexapoda</taxon>
        <taxon>Insecta</taxon>
        <taxon>Pterygota</taxon>
        <taxon>Neoptera</taxon>
        <taxon>Endopterygota</taxon>
        <taxon>Coleoptera</taxon>
        <taxon>Polyphaga</taxon>
        <taxon>Cucujiformia</taxon>
        <taxon>Chrysomeloidea</taxon>
        <taxon>Chrysomelidae</taxon>
        <taxon>Bruchinae</taxon>
        <taxon>Bruchini</taxon>
        <taxon>Acanthoscelides</taxon>
    </lineage>
</organism>
<dbReference type="Proteomes" id="UP001152888">
    <property type="component" value="Unassembled WGS sequence"/>
</dbReference>
<sequence length="95" mass="10503">IPRVQGCRLASANGHAFTITQLTKHETDASLNFPRVFIRSVTPKTVKIRVRRKGSCKINWFIRSGNKNCTGVYRNGAATFSRASNSSPSSNFTKS</sequence>
<gene>
    <name evidence="1" type="ORF">ACAOBT_LOCUS6363</name>
</gene>
<proteinExistence type="predicted"/>
<evidence type="ECO:0000313" key="2">
    <source>
        <dbReference type="Proteomes" id="UP001152888"/>
    </source>
</evidence>
<evidence type="ECO:0000313" key="1">
    <source>
        <dbReference type="EMBL" id="CAH1965487.1"/>
    </source>
</evidence>
<dbReference type="AlphaFoldDB" id="A0A9P0K382"/>
<name>A0A9P0K382_ACAOB</name>
<feature type="non-terminal residue" evidence="1">
    <location>
        <position position="1"/>
    </location>
</feature>
<keyword evidence="2" id="KW-1185">Reference proteome</keyword>
<accession>A0A9P0K382</accession>
<reference evidence="1" key="1">
    <citation type="submission" date="2022-03" db="EMBL/GenBank/DDBJ databases">
        <authorList>
            <person name="Sayadi A."/>
        </authorList>
    </citation>
    <scope>NUCLEOTIDE SEQUENCE</scope>
</reference>
<protein>
    <submittedName>
        <fullName evidence="1">Uncharacterized protein</fullName>
    </submittedName>
</protein>
<dbReference type="EMBL" id="CAKOFQ010006726">
    <property type="protein sequence ID" value="CAH1965487.1"/>
    <property type="molecule type" value="Genomic_DNA"/>
</dbReference>
<comment type="caution">
    <text evidence="1">The sequence shown here is derived from an EMBL/GenBank/DDBJ whole genome shotgun (WGS) entry which is preliminary data.</text>
</comment>